<protein>
    <submittedName>
        <fullName evidence="5">F-box domain protein</fullName>
    </submittedName>
</protein>
<dbReference type="PANTHER" id="PTHR10706">
    <property type="entry name" value="F-BOX FAMILY PROTEIN"/>
    <property type="match status" value="1"/>
</dbReference>
<evidence type="ECO:0000256" key="3">
    <source>
        <dbReference type="SAM" id="MobiDB-lite"/>
    </source>
</evidence>
<feature type="domain" description="F-box" evidence="4">
    <location>
        <begin position="62"/>
        <end position="108"/>
    </location>
</feature>
<name>A0A443I2X8_BYSSP</name>
<dbReference type="RefSeq" id="XP_028488067.1">
    <property type="nucleotide sequence ID" value="XM_028625761.1"/>
</dbReference>
<dbReference type="Pfam" id="PF12937">
    <property type="entry name" value="F-box-like"/>
    <property type="match status" value="1"/>
</dbReference>
<accession>A0A443I2X8</accession>
<dbReference type="Pfam" id="PF12014">
    <property type="entry name" value="Cyclin_D1_bind"/>
    <property type="match status" value="1"/>
</dbReference>
<dbReference type="STRING" id="264951.A0A443I2X8"/>
<dbReference type="UniPathway" id="UPA00143"/>
<dbReference type="VEuPathDB" id="FungiDB:C8Q69DRAFT_170458"/>
<evidence type="ECO:0000259" key="4">
    <source>
        <dbReference type="PROSITE" id="PS50181"/>
    </source>
</evidence>
<dbReference type="GO" id="GO:0016567">
    <property type="term" value="P:protein ubiquitination"/>
    <property type="evidence" value="ECO:0007669"/>
    <property type="project" value="UniProtKB-UniPathway"/>
</dbReference>
<dbReference type="InterPro" id="IPR036047">
    <property type="entry name" value="F-box-like_dom_sf"/>
</dbReference>
<dbReference type="PANTHER" id="PTHR10706:SF130">
    <property type="entry name" value="F-BOX ONLY PROTEIN 31"/>
    <property type="match status" value="1"/>
</dbReference>
<sequence length="502" mass="56919">MDSAHGEDEPGQSPSQMDNPEVSTIAGVQTEQQNTDSTATGTLSPDKASLTERKDKQDSTHESRFLSLPPEIIDQILSYVSARDLACASTTCRTLANHGYNELLWADIVNANLPSKIDTPGPFPSFRSLYVAHHPYWFLPRNKIWFSDSAHTGNLILTRYDNRRGVIEGYRVVAEKRSMQFQVWEYDPEVVIQSFRPRVRLWLDDPVILLKNTTCAPLSRRQYLHGEIRMPMPLESQHVYNSLSLCTGEIPPDERASPDKQWPPLTIPCKNRVYRNGAAHWSEWDSRPQNIRQVSESAFRVRRWAHFRMGLPIFAAGSSETMSTYATLEPELYTPTREKPYQGIWVGDYSDHGCEFLLFLQRDKVAGSASSALEQAEDGSRISLPENEAAEQDELQGGGLIQRGTLEAIKLTGDPNVPRGEISWISEDIGPGGLVRIAEEDPFRGARMVRSRGHVAHLGFRDDKFLSSQLILISRDCVAHYWEDLDHISYFYRVDIDELLRT</sequence>
<comment type="pathway">
    <text evidence="1">Protein modification; protein ubiquitination.</text>
</comment>
<keyword evidence="6" id="KW-1185">Reference proteome</keyword>
<evidence type="ECO:0000256" key="2">
    <source>
        <dbReference type="ARBA" id="ARBA00022786"/>
    </source>
</evidence>
<keyword evidence="2" id="KW-0833">Ubl conjugation pathway</keyword>
<evidence type="ECO:0000313" key="5">
    <source>
        <dbReference type="EMBL" id="RWQ98422.1"/>
    </source>
</evidence>
<reference evidence="5 6" key="1">
    <citation type="journal article" date="2018" name="Front. Microbiol.">
        <title>Genomic and genetic insights into a cosmopolitan fungus, Paecilomyces variotii (Eurotiales).</title>
        <authorList>
            <person name="Urquhart A.S."/>
            <person name="Mondo S.J."/>
            <person name="Makela M.R."/>
            <person name="Hane J.K."/>
            <person name="Wiebenga A."/>
            <person name="He G."/>
            <person name="Mihaltcheva S."/>
            <person name="Pangilinan J."/>
            <person name="Lipzen A."/>
            <person name="Barry K."/>
            <person name="de Vries R.P."/>
            <person name="Grigoriev I.V."/>
            <person name="Idnurm A."/>
        </authorList>
    </citation>
    <scope>NUCLEOTIDE SEQUENCE [LARGE SCALE GENOMIC DNA]</scope>
    <source>
        <strain evidence="5 6">CBS 101075</strain>
    </source>
</reference>
<dbReference type="SUPFAM" id="SSF81383">
    <property type="entry name" value="F-box domain"/>
    <property type="match status" value="1"/>
</dbReference>
<dbReference type="PROSITE" id="PS50181">
    <property type="entry name" value="FBOX"/>
    <property type="match status" value="1"/>
</dbReference>
<evidence type="ECO:0000313" key="6">
    <source>
        <dbReference type="Proteomes" id="UP000283841"/>
    </source>
</evidence>
<dbReference type="EMBL" id="RCNU01000002">
    <property type="protein sequence ID" value="RWQ98422.1"/>
    <property type="molecule type" value="Genomic_DNA"/>
</dbReference>
<feature type="compositionally biased region" description="Basic and acidic residues" evidence="3">
    <location>
        <begin position="49"/>
        <end position="63"/>
    </location>
</feature>
<dbReference type="InterPro" id="IPR001810">
    <property type="entry name" value="F-box_dom"/>
</dbReference>
<dbReference type="GeneID" id="39595038"/>
<proteinExistence type="predicted"/>
<dbReference type="Gene3D" id="1.20.1280.50">
    <property type="match status" value="1"/>
</dbReference>
<comment type="caution">
    <text evidence="5">The sequence shown here is derived from an EMBL/GenBank/DDBJ whole genome shotgun (WGS) entry which is preliminary data.</text>
</comment>
<dbReference type="AlphaFoldDB" id="A0A443I2X8"/>
<dbReference type="Proteomes" id="UP000283841">
    <property type="component" value="Unassembled WGS sequence"/>
</dbReference>
<dbReference type="InterPro" id="IPR045048">
    <property type="entry name" value="FBXO31/39"/>
</dbReference>
<feature type="compositionally biased region" description="Polar residues" evidence="3">
    <location>
        <begin position="12"/>
        <end position="43"/>
    </location>
</feature>
<feature type="region of interest" description="Disordered" evidence="3">
    <location>
        <begin position="1"/>
        <end position="63"/>
    </location>
</feature>
<organism evidence="5 6">
    <name type="scientific">Byssochlamys spectabilis</name>
    <name type="common">Paecilomyces variotii</name>
    <dbReference type="NCBI Taxonomy" id="264951"/>
    <lineage>
        <taxon>Eukaryota</taxon>
        <taxon>Fungi</taxon>
        <taxon>Dikarya</taxon>
        <taxon>Ascomycota</taxon>
        <taxon>Pezizomycotina</taxon>
        <taxon>Eurotiomycetes</taxon>
        <taxon>Eurotiomycetidae</taxon>
        <taxon>Eurotiales</taxon>
        <taxon>Thermoascaceae</taxon>
        <taxon>Paecilomyces</taxon>
    </lineage>
</organism>
<evidence type="ECO:0000256" key="1">
    <source>
        <dbReference type="ARBA" id="ARBA00004906"/>
    </source>
</evidence>
<gene>
    <name evidence="5" type="ORF">C8Q69DRAFT_170458</name>
</gene>